<dbReference type="RefSeq" id="WP_008854264.1">
    <property type="nucleotide sequence ID" value="NZ_JOPB01000011.1"/>
</dbReference>
<sequence>MKILIIYAHPEPHSFNSALKNIAEQTLRERGHQVQVSDLYAMNWKATIDQNDFPDRENIDFLNISTEQEKVLWCDLLIFQFPIWWFGMPAILKGWVDRVMSRGFAYATGKKYDSGIFKGRKAMICATTGTASSLYEPDGIDGDIMHLLWPIHNGIFRYLGFDVLPPSIAWMPGNVSEQEREEYLSTYREKLLQLDQIQPLFFHPRADYGSDQRLKPDVIAKSGFQWNPKNQQTHDEAADKYTKR</sequence>
<dbReference type="Proteomes" id="UP000194946">
    <property type="component" value="Unassembled WGS sequence"/>
</dbReference>
<keyword evidence="2" id="KW-0560">Oxidoreductase</keyword>
<gene>
    <name evidence="5" type="ORF">HK18_00490</name>
</gene>
<evidence type="ECO:0000256" key="2">
    <source>
        <dbReference type="ARBA" id="ARBA00023002"/>
    </source>
</evidence>
<dbReference type="PANTHER" id="PTHR10204">
    <property type="entry name" value="NAD P H OXIDOREDUCTASE-RELATED"/>
    <property type="match status" value="1"/>
</dbReference>
<feature type="domain" description="Flavodoxin-like fold" evidence="4">
    <location>
        <begin position="1"/>
        <end position="191"/>
    </location>
</feature>
<dbReference type="InterPro" id="IPR029039">
    <property type="entry name" value="Flavoprotein-like_sf"/>
</dbReference>
<dbReference type="GO" id="GO:0005829">
    <property type="term" value="C:cytosol"/>
    <property type="evidence" value="ECO:0007669"/>
    <property type="project" value="TreeGrafter"/>
</dbReference>
<evidence type="ECO:0000256" key="3">
    <source>
        <dbReference type="SAM" id="MobiDB-lite"/>
    </source>
</evidence>
<reference evidence="6" key="1">
    <citation type="submission" date="2014-06" db="EMBL/GenBank/DDBJ databases">
        <authorList>
            <person name="Winans N.J."/>
            <person name="Newell P.D."/>
            <person name="Douglas A.E."/>
        </authorList>
    </citation>
    <scope>NUCLEOTIDE SEQUENCE [LARGE SCALE GENOMIC DNA]</scope>
    <source>
        <strain evidence="6">DmL_052</strain>
    </source>
</reference>
<keyword evidence="6" id="KW-1185">Reference proteome</keyword>
<dbReference type="InterPro" id="IPR003680">
    <property type="entry name" value="Flavodoxin_fold"/>
</dbReference>
<comment type="similarity">
    <text evidence="1">Belongs to the NAD(P)H dehydrogenase (quinone) family.</text>
</comment>
<dbReference type="AlphaFoldDB" id="A0A251ZT97"/>
<evidence type="ECO:0000256" key="1">
    <source>
        <dbReference type="ARBA" id="ARBA00006252"/>
    </source>
</evidence>
<organism evidence="5 6">
    <name type="scientific">Commensalibacter intestini</name>
    <dbReference type="NCBI Taxonomy" id="479936"/>
    <lineage>
        <taxon>Bacteria</taxon>
        <taxon>Pseudomonadati</taxon>
        <taxon>Pseudomonadota</taxon>
        <taxon>Alphaproteobacteria</taxon>
        <taxon>Acetobacterales</taxon>
        <taxon>Acetobacteraceae</taxon>
    </lineage>
</organism>
<dbReference type="PANTHER" id="PTHR10204:SF34">
    <property type="entry name" value="NAD(P)H DEHYDROGENASE [QUINONE] 1 ISOFORM 1"/>
    <property type="match status" value="1"/>
</dbReference>
<dbReference type="InterPro" id="IPR051545">
    <property type="entry name" value="NAD(P)H_dehydrogenase_qn"/>
</dbReference>
<dbReference type="EMBL" id="JOPB01000011">
    <property type="protein sequence ID" value="OUI77874.1"/>
    <property type="molecule type" value="Genomic_DNA"/>
</dbReference>
<evidence type="ECO:0000313" key="5">
    <source>
        <dbReference type="EMBL" id="OUI77874.1"/>
    </source>
</evidence>
<dbReference type="GO" id="GO:0003955">
    <property type="term" value="F:NAD(P)H dehydrogenase (quinone) activity"/>
    <property type="evidence" value="ECO:0007669"/>
    <property type="project" value="TreeGrafter"/>
</dbReference>
<evidence type="ECO:0000313" key="6">
    <source>
        <dbReference type="Proteomes" id="UP000194946"/>
    </source>
</evidence>
<comment type="caution">
    <text evidence="5">The sequence shown here is derived from an EMBL/GenBank/DDBJ whole genome shotgun (WGS) entry which is preliminary data.</text>
</comment>
<dbReference type="Pfam" id="PF02525">
    <property type="entry name" value="Flavodoxin_2"/>
    <property type="match status" value="1"/>
</dbReference>
<evidence type="ECO:0000259" key="4">
    <source>
        <dbReference type="Pfam" id="PF02525"/>
    </source>
</evidence>
<dbReference type="Gene3D" id="3.40.50.360">
    <property type="match status" value="1"/>
</dbReference>
<proteinExistence type="inferred from homology"/>
<dbReference type="SUPFAM" id="SSF52218">
    <property type="entry name" value="Flavoproteins"/>
    <property type="match status" value="1"/>
</dbReference>
<name>A0A251ZT97_9PROT</name>
<accession>A0A251ZT97</accession>
<protein>
    <submittedName>
        <fullName evidence="5">NADPH quinone oxidoreductase</fullName>
    </submittedName>
</protein>
<feature type="region of interest" description="Disordered" evidence="3">
    <location>
        <begin position="225"/>
        <end position="244"/>
    </location>
</feature>
<feature type="compositionally biased region" description="Basic and acidic residues" evidence="3">
    <location>
        <begin position="232"/>
        <end position="244"/>
    </location>
</feature>